<accession>A0A1D8GQI7</accession>
<dbReference type="Pfam" id="PF00899">
    <property type="entry name" value="ThiF"/>
    <property type="match status" value="1"/>
</dbReference>
<evidence type="ECO:0000313" key="4">
    <source>
        <dbReference type="Proteomes" id="UP000095743"/>
    </source>
</evidence>
<dbReference type="InterPro" id="IPR035985">
    <property type="entry name" value="Ubiquitin-activating_enz"/>
</dbReference>
<dbReference type="GO" id="GO:0008146">
    <property type="term" value="F:sulfotransferase activity"/>
    <property type="evidence" value="ECO:0007669"/>
    <property type="project" value="TreeGrafter"/>
</dbReference>
<dbReference type="GO" id="GO:0008641">
    <property type="term" value="F:ubiquitin-like modifier activating enzyme activity"/>
    <property type="evidence" value="ECO:0007669"/>
    <property type="project" value="InterPro"/>
</dbReference>
<dbReference type="InterPro" id="IPR000594">
    <property type="entry name" value="ThiF_NAD_FAD-bd"/>
</dbReference>
<dbReference type="FunFam" id="3.40.50.720:FF:000080">
    <property type="entry name" value="Thiazole biosynthesis adenylyltransferase ThiF"/>
    <property type="match status" value="1"/>
</dbReference>
<comment type="similarity">
    <text evidence="1">Belongs to the HesA/MoeB/ThiF family.</text>
</comment>
<evidence type="ECO:0000259" key="2">
    <source>
        <dbReference type="Pfam" id="PF00899"/>
    </source>
</evidence>
<protein>
    <recommendedName>
        <fullName evidence="2">THIF-type NAD/FAD binding fold domain-containing protein</fullName>
    </recommendedName>
</protein>
<sequence length="329" mass="36697">MLFAEIGREGQEKLLASRVVIIGCGALGTVIANNLARSGVGYIRIIDRDYIELSNLQRQILFDEEDLQNNLTKAAAAAQKLRKINSSIEIEEIIADVNPRNIEKFCQGMDLIMDATDNFNTRFLINDTSVKLRIPWIYGGAVSSMGMTHTIIPGETPCFRCIMPKVPPAGTADTCDLVGVLNGTVNVVASFQSVEAIKLLIGKKDALIKGSRYIDIWDNHYEILDHSIREDCPACQRKNFTYLQNNTEDAVYLCGQDSIQINPVNSSIDADNIIKRLETMGIRVLKNAFFLRFNIENVQFTLFHDGRAILKNTTDIAQAKSLYAKYIGL</sequence>
<evidence type="ECO:0000256" key="1">
    <source>
        <dbReference type="ARBA" id="ARBA00009919"/>
    </source>
</evidence>
<evidence type="ECO:0000313" key="3">
    <source>
        <dbReference type="EMBL" id="AOT73169.1"/>
    </source>
</evidence>
<dbReference type="CDD" id="cd00757">
    <property type="entry name" value="ThiF_MoeB_HesA_family"/>
    <property type="match status" value="1"/>
</dbReference>
<dbReference type="AlphaFoldDB" id="A0A1D8GQI7"/>
<dbReference type="SUPFAM" id="SSF69572">
    <property type="entry name" value="Activating enzymes of the ubiquitin-like proteins"/>
    <property type="match status" value="1"/>
</dbReference>
<dbReference type="GO" id="GO:0005829">
    <property type="term" value="C:cytosol"/>
    <property type="evidence" value="ECO:0007669"/>
    <property type="project" value="TreeGrafter"/>
</dbReference>
<gene>
    <name evidence="3" type="ORF">Gferi_16420</name>
</gene>
<reference evidence="3 4" key="1">
    <citation type="submission" date="2016-09" db="EMBL/GenBank/DDBJ databases">
        <title>Genomic analysis reveals versatility of anaerobic energy metabolism of Geosporobacter ferrireducens IRF9 of phylum Firmicutes.</title>
        <authorList>
            <person name="Kim S.-J."/>
        </authorList>
    </citation>
    <scope>NUCLEOTIDE SEQUENCE [LARGE SCALE GENOMIC DNA]</scope>
    <source>
        <strain evidence="3 4">IRF9</strain>
    </source>
</reference>
<keyword evidence="4" id="KW-1185">Reference proteome</keyword>
<dbReference type="GO" id="GO:0004792">
    <property type="term" value="F:thiosulfate-cyanide sulfurtransferase activity"/>
    <property type="evidence" value="ECO:0007669"/>
    <property type="project" value="TreeGrafter"/>
</dbReference>
<dbReference type="KEGG" id="gfe:Gferi_16420"/>
<dbReference type="GO" id="GO:0016779">
    <property type="term" value="F:nucleotidyltransferase activity"/>
    <property type="evidence" value="ECO:0007669"/>
    <property type="project" value="TreeGrafter"/>
</dbReference>
<name>A0A1D8GQI7_9FIRM</name>
<dbReference type="Proteomes" id="UP000095743">
    <property type="component" value="Chromosome"/>
</dbReference>
<dbReference type="PANTHER" id="PTHR10953">
    <property type="entry name" value="UBIQUITIN-ACTIVATING ENZYME E1"/>
    <property type="match status" value="1"/>
</dbReference>
<feature type="domain" description="THIF-type NAD/FAD binding fold" evidence="2">
    <location>
        <begin position="2"/>
        <end position="233"/>
    </location>
</feature>
<dbReference type="STRING" id="1424294.Gferi_16420"/>
<dbReference type="EMBL" id="CP017269">
    <property type="protein sequence ID" value="AOT73169.1"/>
    <property type="molecule type" value="Genomic_DNA"/>
</dbReference>
<dbReference type="OrthoDB" id="9804286at2"/>
<dbReference type="PANTHER" id="PTHR10953:SF102">
    <property type="entry name" value="ADENYLYLTRANSFERASE AND SULFURTRANSFERASE MOCS3"/>
    <property type="match status" value="1"/>
</dbReference>
<proteinExistence type="inferred from homology"/>
<dbReference type="Gene3D" id="3.40.50.720">
    <property type="entry name" value="NAD(P)-binding Rossmann-like Domain"/>
    <property type="match status" value="1"/>
</dbReference>
<dbReference type="InterPro" id="IPR045886">
    <property type="entry name" value="ThiF/MoeB/HesA"/>
</dbReference>
<organism evidence="3 4">
    <name type="scientific">Geosporobacter ferrireducens</name>
    <dbReference type="NCBI Taxonomy" id="1424294"/>
    <lineage>
        <taxon>Bacteria</taxon>
        <taxon>Bacillati</taxon>
        <taxon>Bacillota</taxon>
        <taxon>Clostridia</taxon>
        <taxon>Peptostreptococcales</taxon>
        <taxon>Thermotaleaceae</taxon>
        <taxon>Geosporobacter</taxon>
    </lineage>
</organism>